<organism evidence="4">
    <name type="scientific">Haemonchus placei</name>
    <name type="common">Barber's pole worm</name>
    <dbReference type="NCBI Taxonomy" id="6290"/>
    <lineage>
        <taxon>Eukaryota</taxon>
        <taxon>Metazoa</taxon>
        <taxon>Ecdysozoa</taxon>
        <taxon>Nematoda</taxon>
        <taxon>Chromadorea</taxon>
        <taxon>Rhabditida</taxon>
        <taxon>Rhabditina</taxon>
        <taxon>Rhabditomorpha</taxon>
        <taxon>Strongyloidea</taxon>
        <taxon>Trichostrongylidae</taxon>
        <taxon>Haemonchus</taxon>
    </lineage>
</organism>
<evidence type="ECO:0000313" key="4">
    <source>
        <dbReference type="WBParaSite" id="HPLM_0001832501-mRNA-1"/>
    </source>
</evidence>
<gene>
    <name evidence="2" type="ORF">HPLM_LOCUS18317</name>
</gene>
<keyword evidence="3" id="KW-1185">Reference proteome</keyword>
<dbReference type="AlphaFoldDB" id="A0A0N4X1W3"/>
<reference evidence="2 3" key="2">
    <citation type="submission" date="2018-11" db="EMBL/GenBank/DDBJ databases">
        <authorList>
            <consortium name="Pathogen Informatics"/>
        </authorList>
    </citation>
    <scope>NUCLEOTIDE SEQUENCE [LARGE SCALE GENOMIC DNA]</scope>
    <source>
        <strain evidence="2 3">MHpl1</strain>
    </source>
</reference>
<protein>
    <submittedName>
        <fullName evidence="4">Ovule protein</fullName>
    </submittedName>
</protein>
<evidence type="ECO:0000256" key="1">
    <source>
        <dbReference type="SAM" id="MobiDB-lite"/>
    </source>
</evidence>
<evidence type="ECO:0000313" key="3">
    <source>
        <dbReference type="Proteomes" id="UP000268014"/>
    </source>
</evidence>
<name>A0A0N4X1W3_HAEPC</name>
<sequence length="85" mass="9155">MSGDPPKSHFFSAEIDDDVSSGIADQEHLKTKFPSIVPDLIGLFNLFESIQSSTTSHNASKQDDDVPGQISVNLAGRAKPTIQEV</sequence>
<reference evidence="4" key="1">
    <citation type="submission" date="2017-02" db="UniProtKB">
        <authorList>
            <consortium name="WormBaseParasite"/>
        </authorList>
    </citation>
    <scope>IDENTIFICATION</scope>
</reference>
<dbReference type="WBParaSite" id="HPLM_0001832501-mRNA-1">
    <property type="protein sequence ID" value="HPLM_0001832501-mRNA-1"/>
    <property type="gene ID" value="HPLM_0001832501"/>
</dbReference>
<dbReference type="EMBL" id="UZAF01020484">
    <property type="protein sequence ID" value="VDO70325.1"/>
    <property type="molecule type" value="Genomic_DNA"/>
</dbReference>
<feature type="region of interest" description="Disordered" evidence="1">
    <location>
        <begin position="54"/>
        <end position="85"/>
    </location>
</feature>
<evidence type="ECO:0000313" key="2">
    <source>
        <dbReference type="EMBL" id="VDO70325.1"/>
    </source>
</evidence>
<proteinExistence type="predicted"/>
<accession>A0A0N4X1W3</accession>
<dbReference type="Proteomes" id="UP000268014">
    <property type="component" value="Unassembled WGS sequence"/>
</dbReference>